<sequence>MRGWSVRKDIRGLRPLVAAVLAAVVPAVMLVSGARGAESPAEEATGAPPTGTHWVGTWTAMPQLTEPGNMPPAPFTQDGTVLADSTLRQTVHVSVGGGHLRLRFSNAFGGAPLPITGVSVAAPVDGRAGVSAIRPGTSRPVTFHGRAGATVPTGAQVVSDPLDFRVPAGSNLTVTTYLATGQRSTAITSHPGSRTTSYLLRGNHLAATDLAGATPVDHWYFLSGVEVWSPARTRATAVLGDSLTDGRGSTTNHNDRWTDRLATRLRADRRTAGTAVLNQAAGGNRLLNDGLGPSGLSRVDRDVLAQPGVSSLIVFEGVNDIGTAAATPESQQEVAERLIAAYDQIIMRAHAQGIRVYGATLTPFGGNRDYDDPAGHREAARQRVNDWIRTSGRFDAVVDLDRAARDTDRPGRLRPDLDVGDHLHFNPEGYRVLADAFPRSLFLDRPLPPGFGYT</sequence>
<name>A0ABN3H0D5_9ACTN</name>
<evidence type="ECO:0000259" key="1">
    <source>
        <dbReference type="Pfam" id="PF13472"/>
    </source>
</evidence>
<dbReference type="Pfam" id="PF13472">
    <property type="entry name" value="Lipase_GDSL_2"/>
    <property type="match status" value="1"/>
</dbReference>
<dbReference type="PANTHER" id="PTHR43784">
    <property type="entry name" value="GDSL-LIKE LIPASE/ACYLHYDROLASE, PUTATIVE (AFU_ORTHOLOGUE AFUA_2G00820)-RELATED"/>
    <property type="match status" value="1"/>
</dbReference>
<feature type="domain" description="SGNH hydrolase-type esterase" evidence="1">
    <location>
        <begin position="238"/>
        <end position="432"/>
    </location>
</feature>
<dbReference type="CDD" id="cd01830">
    <property type="entry name" value="XynE_like"/>
    <property type="match status" value="1"/>
</dbReference>
<organism evidence="2 3">
    <name type="scientific">Streptomyces cuspidosporus</name>
    <dbReference type="NCBI Taxonomy" id="66882"/>
    <lineage>
        <taxon>Bacteria</taxon>
        <taxon>Bacillati</taxon>
        <taxon>Actinomycetota</taxon>
        <taxon>Actinomycetes</taxon>
        <taxon>Kitasatosporales</taxon>
        <taxon>Streptomycetaceae</taxon>
        <taxon>Streptomyces</taxon>
    </lineage>
</organism>
<dbReference type="PANTHER" id="PTHR43784:SF2">
    <property type="entry name" value="GDSL-LIKE LIPASE_ACYLHYDROLASE, PUTATIVE (AFU_ORTHOLOGUE AFUA_2G00820)-RELATED"/>
    <property type="match status" value="1"/>
</dbReference>
<dbReference type="GO" id="GO:0016787">
    <property type="term" value="F:hydrolase activity"/>
    <property type="evidence" value="ECO:0007669"/>
    <property type="project" value="UniProtKB-KW"/>
</dbReference>
<reference evidence="2 3" key="1">
    <citation type="journal article" date="2019" name="Int. J. Syst. Evol. Microbiol.">
        <title>The Global Catalogue of Microorganisms (GCM) 10K type strain sequencing project: providing services to taxonomists for standard genome sequencing and annotation.</title>
        <authorList>
            <consortium name="The Broad Institute Genomics Platform"/>
            <consortium name="The Broad Institute Genome Sequencing Center for Infectious Disease"/>
            <person name="Wu L."/>
            <person name="Ma J."/>
        </authorList>
    </citation>
    <scope>NUCLEOTIDE SEQUENCE [LARGE SCALE GENOMIC DNA]</scope>
    <source>
        <strain evidence="2 3">JCM 4316</strain>
    </source>
</reference>
<dbReference type="InterPro" id="IPR013830">
    <property type="entry name" value="SGNH_hydro"/>
</dbReference>
<dbReference type="EMBL" id="BAAASD010000041">
    <property type="protein sequence ID" value="GAA2365695.1"/>
    <property type="molecule type" value="Genomic_DNA"/>
</dbReference>
<dbReference type="SUPFAM" id="SSF52266">
    <property type="entry name" value="SGNH hydrolase"/>
    <property type="match status" value="1"/>
</dbReference>
<evidence type="ECO:0000313" key="3">
    <source>
        <dbReference type="Proteomes" id="UP001500253"/>
    </source>
</evidence>
<keyword evidence="2" id="KW-0378">Hydrolase</keyword>
<dbReference type="InterPro" id="IPR053140">
    <property type="entry name" value="GDSL_Rv0518-like"/>
</dbReference>
<dbReference type="Proteomes" id="UP001500253">
    <property type="component" value="Unassembled WGS sequence"/>
</dbReference>
<keyword evidence="3" id="KW-1185">Reference proteome</keyword>
<dbReference type="InterPro" id="IPR036514">
    <property type="entry name" value="SGNH_hydro_sf"/>
</dbReference>
<protein>
    <submittedName>
        <fullName evidence="2">SGNH/GDSL hydrolase family protein</fullName>
    </submittedName>
</protein>
<accession>A0ABN3H0D5</accession>
<evidence type="ECO:0000313" key="2">
    <source>
        <dbReference type="EMBL" id="GAA2365695.1"/>
    </source>
</evidence>
<proteinExistence type="predicted"/>
<comment type="caution">
    <text evidence="2">The sequence shown here is derived from an EMBL/GenBank/DDBJ whole genome shotgun (WGS) entry which is preliminary data.</text>
</comment>
<dbReference type="Gene3D" id="3.40.50.1110">
    <property type="entry name" value="SGNH hydrolase"/>
    <property type="match status" value="1"/>
</dbReference>
<gene>
    <name evidence="2" type="ORF">GCM10010246_68150</name>
</gene>